<dbReference type="AlphaFoldDB" id="A0A8D8US72"/>
<feature type="transmembrane region" description="Helical" evidence="1">
    <location>
        <begin position="7"/>
        <end position="26"/>
    </location>
</feature>
<dbReference type="EMBL" id="HBUF01189899">
    <property type="protein sequence ID" value="CAG6657858.1"/>
    <property type="molecule type" value="Transcribed_RNA"/>
</dbReference>
<evidence type="ECO:0000256" key="1">
    <source>
        <dbReference type="SAM" id="Phobius"/>
    </source>
</evidence>
<organism evidence="2">
    <name type="scientific">Cacopsylla melanoneura</name>
    <dbReference type="NCBI Taxonomy" id="428564"/>
    <lineage>
        <taxon>Eukaryota</taxon>
        <taxon>Metazoa</taxon>
        <taxon>Ecdysozoa</taxon>
        <taxon>Arthropoda</taxon>
        <taxon>Hexapoda</taxon>
        <taxon>Insecta</taxon>
        <taxon>Pterygota</taxon>
        <taxon>Neoptera</taxon>
        <taxon>Paraneoptera</taxon>
        <taxon>Hemiptera</taxon>
        <taxon>Sternorrhyncha</taxon>
        <taxon>Psylloidea</taxon>
        <taxon>Psyllidae</taxon>
        <taxon>Psyllinae</taxon>
        <taxon>Cacopsylla</taxon>
    </lineage>
</organism>
<keyword evidence="1" id="KW-1133">Transmembrane helix</keyword>
<sequence length="143" mass="15945">MILRQPYLLGIQSSKVIDIVFGNLWIDLVCQDPWPLWRSLEELRMYKTILAFSNLLSECFLILIIFFCTLSTLHISIAFSSGLCFQSLLLLLSLELLGEAAVYPTGDVPNCFILYARVLMIELAGSGLTPCYGVLASFDKGSV</sequence>
<feature type="transmembrane region" description="Helical" evidence="1">
    <location>
        <begin position="114"/>
        <end position="135"/>
    </location>
</feature>
<proteinExistence type="predicted"/>
<protein>
    <submittedName>
        <fullName evidence="2">Uncharacterized protein</fullName>
    </submittedName>
</protein>
<keyword evidence="1" id="KW-0812">Transmembrane</keyword>
<feature type="transmembrane region" description="Helical" evidence="1">
    <location>
        <begin position="75"/>
        <end position="94"/>
    </location>
</feature>
<keyword evidence="1" id="KW-0472">Membrane</keyword>
<name>A0A8D8US72_9HEMI</name>
<evidence type="ECO:0000313" key="2">
    <source>
        <dbReference type="EMBL" id="CAG6709807.1"/>
    </source>
</evidence>
<dbReference type="EMBL" id="HBUF01346439">
    <property type="protein sequence ID" value="CAG6709807.1"/>
    <property type="molecule type" value="Transcribed_RNA"/>
</dbReference>
<accession>A0A8D8US72</accession>
<reference evidence="2" key="1">
    <citation type="submission" date="2021-05" db="EMBL/GenBank/DDBJ databases">
        <authorList>
            <person name="Alioto T."/>
            <person name="Alioto T."/>
            <person name="Gomez Garrido J."/>
        </authorList>
    </citation>
    <scope>NUCLEOTIDE SEQUENCE</scope>
</reference>
<feature type="transmembrane region" description="Helical" evidence="1">
    <location>
        <begin position="46"/>
        <end position="68"/>
    </location>
</feature>